<feature type="transmembrane region" description="Helical" evidence="1">
    <location>
        <begin position="65"/>
        <end position="84"/>
    </location>
</feature>
<accession>A0A8J3F502</accession>
<dbReference type="Proteomes" id="UP000627205">
    <property type="component" value="Unassembled WGS sequence"/>
</dbReference>
<dbReference type="RefSeq" id="WP_188419600.1">
    <property type="nucleotide sequence ID" value="NZ_BMDP01000001.1"/>
</dbReference>
<reference evidence="2" key="1">
    <citation type="journal article" date="2014" name="Int. J. Syst. Evol. Microbiol.">
        <title>Complete genome sequence of Corynebacterium casei LMG S-19264T (=DSM 44701T), isolated from a smear-ripened cheese.</title>
        <authorList>
            <consortium name="US DOE Joint Genome Institute (JGI-PGF)"/>
            <person name="Walter F."/>
            <person name="Albersmeier A."/>
            <person name="Kalinowski J."/>
            <person name="Ruckert C."/>
        </authorList>
    </citation>
    <scope>NUCLEOTIDE SEQUENCE</scope>
    <source>
        <strain evidence="2">CCM 7664</strain>
    </source>
</reference>
<dbReference type="EMBL" id="BMDP01000001">
    <property type="protein sequence ID" value="GGI53554.1"/>
    <property type="molecule type" value="Genomic_DNA"/>
</dbReference>
<evidence type="ECO:0000256" key="1">
    <source>
        <dbReference type="SAM" id="Phobius"/>
    </source>
</evidence>
<name>A0A8J3F502_9BURK</name>
<gene>
    <name evidence="2" type="ORF">GCM10011430_07280</name>
</gene>
<comment type="caution">
    <text evidence="2">The sequence shown here is derived from an EMBL/GenBank/DDBJ whole genome shotgun (WGS) entry which is preliminary data.</text>
</comment>
<reference evidence="2" key="2">
    <citation type="submission" date="2020-09" db="EMBL/GenBank/DDBJ databases">
        <authorList>
            <person name="Sun Q."/>
            <person name="Sedlacek I."/>
        </authorList>
    </citation>
    <scope>NUCLEOTIDE SEQUENCE</scope>
    <source>
        <strain evidence="2">CCM 7664</strain>
    </source>
</reference>
<keyword evidence="3" id="KW-1185">Reference proteome</keyword>
<evidence type="ECO:0000313" key="3">
    <source>
        <dbReference type="Proteomes" id="UP000627205"/>
    </source>
</evidence>
<protein>
    <submittedName>
        <fullName evidence="2">Uncharacterized protein</fullName>
    </submittedName>
</protein>
<sequence length="90" mass="9728">MQTLAIIVSIANLLGYWALMHVDPTFGLLHPRGGMVMLGISLAIANLGIWAAAQPYRSLNARIQLNAAAWIWLIVQGGCTAYLYSQANTS</sequence>
<dbReference type="AlphaFoldDB" id="A0A8J3F502"/>
<organism evidence="2 3">
    <name type="scientific">Oxalicibacterium solurbis</name>
    <dbReference type="NCBI Taxonomy" id="69280"/>
    <lineage>
        <taxon>Bacteria</taxon>
        <taxon>Pseudomonadati</taxon>
        <taxon>Pseudomonadota</taxon>
        <taxon>Betaproteobacteria</taxon>
        <taxon>Burkholderiales</taxon>
        <taxon>Oxalobacteraceae</taxon>
        <taxon>Oxalicibacterium</taxon>
    </lineage>
</organism>
<proteinExistence type="predicted"/>
<keyword evidence="1" id="KW-0472">Membrane</keyword>
<feature type="transmembrane region" description="Helical" evidence="1">
    <location>
        <begin position="5"/>
        <end position="22"/>
    </location>
</feature>
<keyword evidence="1" id="KW-0812">Transmembrane</keyword>
<keyword evidence="1" id="KW-1133">Transmembrane helix</keyword>
<evidence type="ECO:0000313" key="2">
    <source>
        <dbReference type="EMBL" id="GGI53554.1"/>
    </source>
</evidence>
<feature type="transmembrane region" description="Helical" evidence="1">
    <location>
        <begin position="34"/>
        <end position="53"/>
    </location>
</feature>